<proteinExistence type="predicted"/>
<evidence type="ECO:0000313" key="5">
    <source>
        <dbReference type="EMBL" id="KAK1926420.1"/>
    </source>
</evidence>
<feature type="compositionally biased region" description="Basic and acidic residues" evidence="3">
    <location>
        <begin position="421"/>
        <end position="446"/>
    </location>
</feature>
<feature type="compositionally biased region" description="Basic and acidic residues" evidence="3">
    <location>
        <begin position="116"/>
        <end position="126"/>
    </location>
</feature>
<dbReference type="SMART" id="SM00326">
    <property type="entry name" value="SH3"/>
    <property type="match status" value="1"/>
</dbReference>
<dbReference type="InterPro" id="IPR036028">
    <property type="entry name" value="SH3-like_dom_sf"/>
</dbReference>
<feature type="domain" description="SH3" evidence="4">
    <location>
        <begin position="325"/>
        <end position="403"/>
    </location>
</feature>
<feature type="compositionally biased region" description="Basic and acidic residues" evidence="3">
    <location>
        <begin position="280"/>
        <end position="291"/>
    </location>
</feature>
<dbReference type="PROSITE" id="PS50002">
    <property type="entry name" value="SH3"/>
    <property type="match status" value="1"/>
</dbReference>
<feature type="region of interest" description="Disordered" evidence="3">
    <location>
        <begin position="404"/>
        <end position="446"/>
    </location>
</feature>
<accession>A0AAD9L7S9</accession>
<dbReference type="SUPFAM" id="SSF50044">
    <property type="entry name" value="SH3-domain"/>
    <property type="match status" value="1"/>
</dbReference>
<evidence type="ECO:0000256" key="1">
    <source>
        <dbReference type="ARBA" id="ARBA00022443"/>
    </source>
</evidence>
<gene>
    <name evidence="5" type="ORF">DB88DRAFT_481753</name>
</gene>
<comment type="caution">
    <text evidence="5">The sequence shown here is derived from an EMBL/GenBank/DDBJ whole genome shotgun (WGS) entry which is preliminary data.</text>
</comment>
<feature type="compositionally biased region" description="Low complexity" evidence="3">
    <location>
        <begin position="127"/>
        <end position="149"/>
    </location>
</feature>
<evidence type="ECO:0000256" key="3">
    <source>
        <dbReference type="SAM" id="MobiDB-lite"/>
    </source>
</evidence>
<sequence length="446" mass="48084">MASQEPANKEAVHNGASGVGSHTDSHTPEANTIDLGRESPVDQSPATFSPPPTIDTPQKPIVSTAQTPESVPIKSRSNSTLQSSRPAPPSPAASRPSSQILSPHLAPTGFPSPSRDPSREPPRDRSLSTSSSSRGRRVSSSSHPSTRTSSKARPRSALGAASFLPQEGDGSGHTTPTNVAQADPSLATLPEDVPAQPTKKREEDRIVIRDFAFAPSDPRFRGPGLPLALDDNERSESRRSSRWAMESSPDMSNGSSSRKNSSWSGFGLLSWRGLMGRRRGSTDADADSRASDEEDYSLPGPDHLEDDYAFSESEPASEEGEEEGEPWGFYRAAYAFEAIGEHELGLEEDDLVEVRGRGGGEGWVVAVKRRTDEQGRVIPLDDVSESEGWEGLVPESYLERAEELKMAPSRENRNTWASHPDSMKEEDERVETVHAGEVDGGGEGHS</sequence>
<feature type="compositionally biased region" description="Basic and acidic residues" evidence="3">
    <location>
        <begin position="199"/>
        <end position="208"/>
    </location>
</feature>
<name>A0AAD9L7S9_PAPLA</name>
<organism evidence="5 6">
    <name type="scientific">Papiliotrema laurentii</name>
    <name type="common">Cryptococcus laurentii</name>
    <dbReference type="NCBI Taxonomy" id="5418"/>
    <lineage>
        <taxon>Eukaryota</taxon>
        <taxon>Fungi</taxon>
        <taxon>Dikarya</taxon>
        <taxon>Basidiomycota</taxon>
        <taxon>Agaricomycotina</taxon>
        <taxon>Tremellomycetes</taxon>
        <taxon>Tremellales</taxon>
        <taxon>Rhynchogastremaceae</taxon>
        <taxon>Papiliotrema</taxon>
    </lineage>
</organism>
<feature type="compositionally biased region" description="Acidic residues" evidence="3">
    <location>
        <begin position="304"/>
        <end position="325"/>
    </location>
</feature>
<feature type="compositionally biased region" description="Polar residues" evidence="3">
    <location>
        <begin position="61"/>
        <end position="82"/>
    </location>
</feature>
<keyword evidence="6" id="KW-1185">Reference proteome</keyword>
<feature type="region of interest" description="Disordered" evidence="3">
    <location>
        <begin position="1"/>
        <end position="264"/>
    </location>
</feature>
<evidence type="ECO:0000256" key="2">
    <source>
        <dbReference type="PROSITE-ProRule" id="PRU00192"/>
    </source>
</evidence>
<evidence type="ECO:0000313" key="6">
    <source>
        <dbReference type="Proteomes" id="UP001182556"/>
    </source>
</evidence>
<dbReference type="Gene3D" id="2.30.30.40">
    <property type="entry name" value="SH3 Domains"/>
    <property type="match status" value="1"/>
</dbReference>
<dbReference type="InterPro" id="IPR001452">
    <property type="entry name" value="SH3_domain"/>
</dbReference>
<feature type="compositionally biased region" description="Low complexity" evidence="3">
    <location>
        <begin position="252"/>
        <end position="264"/>
    </location>
</feature>
<evidence type="ECO:0000259" key="4">
    <source>
        <dbReference type="PROSITE" id="PS50002"/>
    </source>
</evidence>
<dbReference type="AlphaFoldDB" id="A0AAD9L7S9"/>
<protein>
    <recommendedName>
        <fullName evidence="4">SH3 domain-containing protein</fullName>
    </recommendedName>
</protein>
<feature type="region of interest" description="Disordered" evidence="3">
    <location>
        <begin position="277"/>
        <end position="327"/>
    </location>
</feature>
<feature type="compositionally biased region" description="Basic and acidic residues" evidence="3">
    <location>
        <begin position="404"/>
        <end position="413"/>
    </location>
</feature>
<dbReference type="EMBL" id="JAODAN010000002">
    <property type="protein sequence ID" value="KAK1926420.1"/>
    <property type="molecule type" value="Genomic_DNA"/>
</dbReference>
<keyword evidence="1 2" id="KW-0728">SH3 domain</keyword>
<dbReference type="Proteomes" id="UP001182556">
    <property type="component" value="Unassembled WGS sequence"/>
</dbReference>
<reference evidence="5" key="1">
    <citation type="submission" date="2023-02" db="EMBL/GenBank/DDBJ databases">
        <title>Identification and recombinant expression of a fungal hydrolase from Papiliotrema laurentii that hydrolyzes apple cutin and clears colloidal polyester polyurethane.</title>
        <authorList>
            <consortium name="DOE Joint Genome Institute"/>
            <person name="Roman V.A."/>
            <person name="Bojanowski C."/>
            <person name="Crable B.R."/>
            <person name="Wagner D.N."/>
            <person name="Hung C.S."/>
            <person name="Nadeau L.J."/>
            <person name="Schratz L."/>
            <person name="Haridas S."/>
            <person name="Pangilinan J."/>
            <person name="Lipzen A."/>
            <person name="Na H."/>
            <person name="Yan M."/>
            <person name="Ng V."/>
            <person name="Grigoriev I.V."/>
            <person name="Spatafora J.W."/>
            <person name="Barlow D."/>
            <person name="Biffinger J."/>
            <person name="Kelley-Loughnane N."/>
            <person name="Varaljay V.A."/>
            <person name="Crookes-Goodson W.J."/>
        </authorList>
    </citation>
    <scope>NUCLEOTIDE SEQUENCE</scope>
    <source>
        <strain evidence="5">5307AH</strain>
    </source>
</reference>